<dbReference type="OrthoDB" id="9803063at2"/>
<dbReference type="EMBL" id="ACXX02000001">
    <property type="protein sequence ID" value="EGD49382.1"/>
    <property type="molecule type" value="Genomic_DNA"/>
</dbReference>
<gene>
    <name evidence="1" type="ORF">Cpap_3815</name>
</gene>
<reference evidence="1" key="2">
    <citation type="submission" date="2011-01" db="EMBL/GenBank/DDBJ databases">
        <title>The Non-contiguous Finished genome of Clostridium papyrosolvens.</title>
        <authorList>
            <person name="Lucas S."/>
            <person name="Copeland A."/>
            <person name="Lapidus A."/>
            <person name="Cheng J.-F."/>
            <person name="Goodwin L."/>
            <person name="Pitluck S."/>
            <person name="Misra M."/>
            <person name="Chertkov O."/>
            <person name="Detter J.C."/>
            <person name="Han C."/>
            <person name="Tapia R."/>
            <person name="Land M."/>
            <person name="Hauser L."/>
            <person name="Kyrpides N."/>
            <person name="Ivanova N."/>
            <person name="Pagani I."/>
            <person name="Mouttaki H."/>
            <person name="He Z."/>
            <person name="Zhou J."/>
            <person name="Hemme C.L."/>
            <person name="Woyke T."/>
        </authorList>
    </citation>
    <scope>NUCLEOTIDE SEQUENCE [LARGE SCALE GENOMIC DNA]</scope>
    <source>
        <strain evidence="1">DSM 2782</strain>
    </source>
</reference>
<dbReference type="RefSeq" id="WP_004616046.1">
    <property type="nucleotide sequence ID" value="NZ_ACXX02000001.1"/>
</dbReference>
<comment type="caution">
    <text evidence="1">The sequence shown here is derived from an EMBL/GenBank/DDBJ whole genome shotgun (WGS) entry which is preliminary data.</text>
</comment>
<evidence type="ECO:0000313" key="1">
    <source>
        <dbReference type="EMBL" id="EGD49382.1"/>
    </source>
</evidence>
<accession>F1T7D4</accession>
<protein>
    <recommendedName>
        <fullName evidence="3">Peptidase U32</fullName>
    </recommendedName>
</protein>
<keyword evidence="2" id="KW-1185">Reference proteome</keyword>
<sequence length="288" mass="34383">MNFYLPDFCDPFNLNRIIVELWEKEPEKFYDGVEIKAVYGSFYGAIWNGGRLKPGISDRERIKSSLAYFNEKGIPCRFTWTNSLLEEKHLNDTYCNLIMNEGNNGLNEAIVNMKLLEDNIREAYPKYKIISSTTKCILDIDEFNEELKKDYKLVVLDYRNNNNYEFLEKIEDKGRVEIVLNEICSPDCKVRKEHFDYHSKMQLNYETLNSYDWECNDGSEGFYKSFKNRSFVKLEDLQRLKEMGFKHFKIQGRYGNPAEVLENYVYYMIKPEYRDEVRLDTIMQIWNP</sequence>
<evidence type="ECO:0000313" key="2">
    <source>
        <dbReference type="Proteomes" id="UP000003860"/>
    </source>
</evidence>
<reference evidence="1" key="1">
    <citation type="submission" date="2009-07" db="EMBL/GenBank/DDBJ databases">
        <authorList>
            <consortium name="US DOE Joint Genome Institute (JGI-PGF)"/>
            <person name="Lucas S."/>
            <person name="Copeland A."/>
            <person name="Lapidus A."/>
            <person name="Glavina del Rio T."/>
            <person name="Tice H."/>
            <person name="Bruce D."/>
            <person name="Goodwin L."/>
            <person name="Pitluck S."/>
            <person name="Larimer F."/>
            <person name="Land M.L."/>
            <person name="Mouttaki H."/>
            <person name="He Z."/>
            <person name="Zhou J."/>
            <person name="Hemme C.L."/>
        </authorList>
    </citation>
    <scope>NUCLEOTIDE SEQUENCE</scope>
    <source>
        <strain evidence="1">DSM 2782</strain>
    </source>
</reference>
<evidence type="ECO:0008006" key="3">
    <source>
        <dbReference type="Google" id="ProtNLM"/>
    </source>
</evidence>
<dbReference type="eggNOG" id="COG0826">
    <property type="taxonomic scope" value="Bacteria"/>
</dbReference>
<dbReference type="Proteomes" id="UP000003860">
    <property type="component" value="Unassembled WGS sequence"/>
</dbReference>
<proteinExistence type="predicted"/>
<name>F1T7D4_9FIRM</name>
<dbReference type="STRING" id="588581.Cpap_3815"/>
<organism evidence="1 2">
    <name type="scientific">Ruminiclostridium papyrosolvens DSM 2782</name>
    <dbReference type="NCBI Taxonomy" id="588581"/>
    <lineage>
        <taxon>Bacteria</taxon>
        <taxon>Bacillati</taxon>
        <taxon>Bacillota</taxon>
        <taxon>Clostridia</taxon>
        <taxon>Eubacteriales</taxon>
        <taxon>Oscillospiraceae</taxon>
        <taxon>Ruminiclostridium</taxon>
    </lineage>
</organism>
<dbReference type="AlphaFoldDB" id="F1T7D4"/>